<feature type="domain" description="N-acetylmuramoyl-L-alanine amidase" evidence="7">
    <location>
        <begin position="83"/>
        <end position="217"/>
    </location>
</feature>
<dbReference type="InterPro" id="IPR051206">
    <property type="entry name" value="NAMLAA_amidase_2"/>
</dbReference>
<keyword evidence="6" id="KW-0812">Transmembrane</keyword>
<dbReference type="PANTHER" id="PTHR30417">
    <property type="entry name" value="N-ACETYLMURAMOYL-L-ALANINE AMIDASE AMID"/>
    <property type="match status" value="1"/>
</dbReference>
<dbReference type="SMART" id="SM00644">
    <property type="entry name" value="Ami_2"/>
    <property type="match status" value="1"/>
</dbReference>
<evidence type="ECO:0000256" key="4">
    <source>
        <dbReference type="ARBA" id="ARBA00023316"/>
    </source>
</evidence>
<proteinExistence type="predicted"/>
<feature type="compositionally biased region" description="Basic residues" evidence="5">
    <location>
        <begin position="15"/>
        <end position="24"/>
    </location>
</feature>
<dbReference type="RefSeq" id="WP_104435211.1">
    <property type="nucleotide sequence ID" value="NZ_PTJA01000002.1"/>
</dbReference>
<dbReference type="InterPro" id="IPR002502">
    <property type="entry name" value="Amidase_domain"/>
</dbReference>
<feature type="region of interest" description="Disordered" evidence="5">
    <location>
        <begin position="1"/>
        <end position="24"/>
    </location>
</feature>
<protein>
    <recommendedName>
        <fullName evidence="2">N-acetylmuramoyl-L-alanine amidase</fullName>
        <ecNumber evidence="2">3.5.1.28</ecNumber>
    </recommendedName>
</protein>
<evidence type="ECO:0000256" key="1">
    <source>
        <dbReference type="ARBA" id="ARBA00001561"/>
    </source>
</evidence>
<dbReference type="GO" id="GO:0009254">
    <property type="term" value="P:peptidoglycan turnover"/>
    <property type="evidence" value="ECO:0007669"/>
    <property type="project" value="TreeGrafter"/>
</dbReference>
<dbReference type="AlphaFoldDB" id="A0A2S6HX55"/>
<dbReference type="SUPFAM" id="SSF55846">
    <property type="entry name" value="N-acetylmuramoyl-L-alanine amidase-like"/>
    <property type="match status" value="1"/>
</dbReference>
<sequence length="243" mass="28534">MNNQTKDRMDELERRRRSRERRYKQKKKKKKRAFFYIFLRFVIWTGLLACILWGLISLFGRNYVDIRSITMPDYVQQDFLDFNPYSRPGTKMKRINGIVIHYVANPGTTAKQNRDYFASLKDQTGEKKISASSHFIIGLEGEILQEIPIYEVAYATSKEKNKDTVSIECCHPDETGKFNDQTYASLVKFTALLCKELGLTEKDVIRHYDATGKDCPRYFVAHEDAWKQFLQDVKTERKGIKEE</sequence>
<accession>A0A2S6HX55</accession>
<feature type="transmembrane region" description="Helical" evidence="6">
    <location>
        <begin position="33"/>
        <end position="56"/>
    </location>
</feature>
<dbReference type="GO" id="GO:0008745">
    <property type="term" value="F:N-acetylmuramoyl-L-alanine amidase activity"/>
    <property type="evidence" value="ECO:0007669"/>
    <property type="project" value="UniProtKB-EC"/>
</dbReference>
<dbReference type="InterPro" id="IPR036505">
    <property type="entry name" value="Amidase/PGRP_sf"/>
</dbReference>
<comment type="caution">
    <text evidence="8">The sequence shown here is derived from an EMBL/GenBank/DDBJ whole genome shotgun (WGS) entry which is preliminary data.</text>
</comment>
<evidence type="ECO:0000256" key="3">
    <source>
        <dbReference type="ARBA" id="ARBA00022801"/>
    </source>
</evidence>
<keyword evidence="6" id="KW-0472">Membrane</keyword>
<keyword evidence="3" id="KW-0378">Hydrolase</keyword>
<dbReference type="OrthoDB" id="9794842at2"/>
<name>A0A2S6HX55_9FIRM</name>
<dbReference type="Pfam" id="PF01510">
    <property type="entry name" value="Amidase_2"/>
    <property type="match status" value="1"/>
</dbReference>
<dbReference type="Gene3D" id="3.40.80.10">
    <property type="entry name" value="Peptidoglycan recognition protein-like"/>
    <property type="match status" value="1"/>
</dbReference>
<comment type="catalytic activity">
    <reaction evidence="1">
        <text>Hydrolyzes the link between N-acetylmuramoyl residues and L-amino acid residues in certain cell-wall glycopeptides.</text>
        <dbReference type="EC" id="3.5.1.28"/>
    </reaction>
</comment>
<keyword evidence="9" id="KW-1185">Reference proteome</keyword>
<evidence type="ECO:0000313" key="9">
    <source>
        <dbReference type="Proteomes" id="UP000237749"/>
    </source>
</evidence>
<evidence type="ECO:0000256" key="2">
    <source>
        <dbReference type="ARBA" id="ARBA00011901"/>
    </source>
</evidence>
<reference evidence="8 9" key="1">
    <citation type="submission" date="2018-02" db="EMBL/GenBank/DDBJ databases">
        <title>Genomic Encyclopedia of Archaeal and Bacterial Type Strains, Phase II (KMG-II): from individual species to whole genera.</title>
        <authorList>
            <person name="Goeker M."/>
        </authorList>
    </citation>
    <scope>NUCLEOTIDE SEQUENCE [LARGE SCALE GENOMIC DNA]</scope>
    <source>
        <strain evidence="8 9">DSM 3808</strain>
    </source>
</reference>
<dbReference type="CDD" id="cd06583">
    <property type="entry name" value="PGRP"/>
    <property type="match status" value="1"/>
</dbReference>
<gene>
    <name evidence="8" type="ORF">BXY41_102280</name>
</gene>
<evidence type="ECO:0000313" key="8">
    <source>
        <dbReference type="EMBL" id="PPK82590.1"/>
    </source>
</evidence>
<dbReference type="Proteomes" id="UP000237749">
    <property type="component" value="Unassembled WGS sequence"/>
</dbReference>
<feature type="compositionally biased region" description="Basic and acidic residues" evidence="5">
    <location>
        <begin position="1"/>
        <end position="14"/>
    </location>
</feature>
<dbReference type="PANTHER" id="PTHR30417:SF1">
    <property type="entry name" value="N-ACETYLMURAMOYL-L-ALANINE AMIDASE AMID"/>
    <property type="match status" value="1"/>
</dbReference>
<keyword evidence="6" id="KW-1133">Transmembrane helix</keyword>
<dbReference type="EMBL" id="PTJA01000002">
    <property type="protein sequence ID" value="PPK82590.1"/>
    <property type="molecule type" value="Genomic_DNA"/>
</dbReference>
<dbReference type="GO" id="GO:0071555">
    <property type="term" value="P:cell wall organization"/>
    <property type="evidence" value="ECO:0007669"/>
    <property type="project" value="UniProtKB-KW"/>
</dbReference>
<dbReference type="EC" id="3.5.1.28" evidence="2"/>
<organism evidence="8 9">
    <name type="scientific">Lacrimispora xylanisolvens</name>
    <dbReference type="NCBI Taxonomy" id="384636"/>
    <lineage>
        <taxon>Bacteria</taxon>
        <taxon>Bacillati</taxon>
        <taxon>Bacillota</taxon>
        <taxon>Clostridia</taxon>
        <taxon>Lachnospirales</taxon>
        <taxon>Lachnospiraceae</taxon>
        <taxon>Lacrimispora</taxon>
    </lineage>
</organism>
<evidence type="ECO:0000256" key="5">
    <source>
        <dbReference type="SAM" id="MobiDB-lite"/>
    </source>
</evidence>
<evidence type="ECO:0000256" key="6">
    <source>
        <dbReference type="SAM" id="Phobius"/>
    </source>
</evidence>
<dbReference type="GO" id="GO:0009253">
    <property type="term" value="P:peptidoglycan catabolic process"/>
    <property type="evidence" value="ECO:0007669"/>
    <property type="project" value="InterPro"/>
</dbReference>
<evidence type="ECO:0000259" key="7">
    <source>
        <dbReference type="SMART" id="SM00644"/>
    </source>
</evidence>
<keyword evidence="4" id="KW-0961">Cell wall biogenesis/degradation</keyword>